<protein>
    <submittedName>
        <fullName evidence="1">MepB family protein</fullName>
    </submittedName>
</protein>
<dbReference type="Proteomes" id="UP000635665">
    <property type="component" value="Unassembled WGS sequence"/>
</dbReference>
<reference evidence="1 2" key="1">
    <citation type="submission" date="2020-12" db="EMBL/GenBank/DDBJ databases">
        <title>Salegentibacter orientalis sp. nov., isolated from costal sediment.</title>
        <authorList>
            <person name="Lian F.-B."/>
        </authorList>
    </citation>
    <scope>NUCLEOTIDE SEQUENCE [LARGE SCALE GENOMIC DNA]</scope>
    <source>
        <strain evidence="1 2">F60176</strain>
    </source>
</reference>
<dbReference type="InterPro" id="IPR038231">
    <property type="entry name" value="MepB-like_sf"/>
</dbReference>
<name>A0ABS0TJI3_9FLAO</name>
<gene>
    <name evidence="1" type="ORF">I6U50_09165</name>
</gene>
<evidence type="ECO:0000313" key="2">
    <source>
        <dbReference type="Proteomes" id="UP000635665"/>
    </source>
</evidence>
<dbReference type="InterPro" id="IPR011235">
    <property type="entry name" value="MepB-like"/>
</dbReference>
<dbReference type="Gene3D" id="3.40.1350.140">
    <property type="entry name" value="MepB-like"/>
    <property type="match status" value="1"/>
</dbReference>
<organism evidence="1 2">
    <name type="scientific">Salegentibacter maritimus</name>
    <dbReference type="NCBI Taxonomy" id="2794347"/>
    <lineage>
        <taxon>Bacteria</taxon>
        <taxon>Pseudomonadati</taxon>
        <taxon>Bacteroidota</taxon>
        <taxon>Flavobacteriia</taxon>
        <taxon>Flavobacteriales</taxon>
        <taxon>Flavobacteriaceae</taxon>
        <taxon>Salegentibacter</taxon>
    </lineage>
</organism>
<evidence type="ECO:0000313" key="1">
    <source>
        <dbReference type="EMBL" id="MBI6120189.1"/>
    </source>
</evidence>
<comment type="caution">
    <text evidence="1">The sequence shown here is derived from an EMBL/GenBank/DDBJ whole genome shotgun (WGS) entry which is preliminary data.</text>
</comment>
<dbReference type="Pfam" id="PF08877">
    <property type="entry name" value="MepB-like"/>
    <property type="match status" value="1"/>
</dbReference>
<sequence>MDQNLTQIKKEIYDRCNLKISEFKTELESKEYDACQFKLNDLHILSRNAKITPKKAGQFVTFWKRIGKGPIEPFNHDDNIDFFVVNSRTAKRFGQFVFPRSILIKKGIISTKTKEGKRAFRVYPKWDLVRSKQAEKTQKWQLDYFYEINSNTNLKKAEQLYCGK</sequence>
<dbReference type="PIRSF" id="PIRSF032285">
    <property type="entry name" value="UCP032285"/>
    <property type="match status" value="1"/>
</dbReference>
<dbReference type="EMBL" id="JAEHNY010000007">
    <property type="protein sequence ID" value="MBI6120189.1"/>
    <property type="molecule type" value="Genomic_DNA"/>
</dbReference>
<dbReference type="RefSeq" id="WP_198638624.1">
    <property type="nucleotide sequence ID" value="NZ_JAEHNY010000007.1"/>
</dbReference>
<keyword evidence="2" id="KW-1185">Reference proteome</keyword>
<proteinExistence type="predicted"/>
<accession>A0ABS0TJI3</accession>